<dbReference type="GO" id="GO:0005929">
    <property type="term" value="C:cilium"/>
    <property type="evidence" value="ECO:0007669"/>
    <property type="project" value="UniProtKB-SubCell"/>
</dbReference>
<dbReference type="EMBL" id="GFDL01004415">
    <property type="protein sequence ID" value="JAV30630.1"/>
    <property type="molecule type" value="Transcribed_RNA"/>
</dbReference>
<dbReference type="InterPro" id="IPR043596">
    <property type="entry name" value="CFAP53/TCHP"/>
</dbReference>
<keyword evidence="4" id="KW-0175">Coiled coil</keyword>
<dbReference type="AlphaFoldDB" id="A0A1Q3FSP8"/>
<sequence>MLEKLQQEQMERLKAKENALIAIKQDKERKREEFLKAKAIQLKINNCDEIRTYIQQKHHEEAKRCQLAQIEEKMKLKQARKDEEKMWKEIHLRNYKKELERDMQELRARKIKEEKALLEIKEQIKERALKAEQEKIELQEVRCNSLPFPDHDGKLIQMKKTDLAEKLRQQMETNRMLQKKRDEQEREVVRTLNEGMQRELERERKARDAEREILAKQINQYYQYSKHVEKQRLIEEAKMDKLIRDVRQQYDEAAVENCQKAVRKRWGLADIVYEGQRKQIAEAEDRRRREREQELQEGIREREIYEQHRKASFEADNRTQLAVKQYRDTLKEQIVSAGLERERSKRHDQMLTNKLVEANAQELDFVQTYVKGSFDSHFKQHPNVALLKKK</sequence>
<evidence type="ECO:0000256" key="4">
    <source>
        <dbReference type="SAM" id="Coils"/>
    </source>
</evidence>
<evidence type="ECO:0000256" key="1">
    <source>
        <dbReference type="ARBA" id="ARBA00004138"/>
    </source>
</evidence>
<proteinExistence type="predicted"/>
<comment type="subcellular location">
    <subcellularLocation>
        <location evidence="1">Cell projection</location>
        <location evidence="1">Cilium</location>
    </subcellularLocation>
</comment>
<evidence type="ECO:0000313" key="5">
    <source>
        <dbReference type="EMBL" id="JAV30630.1"/>
    </source>
</evidence>
<accession>A0A1Q3FSP8</accession>
<feature type="coiled-coil region" evidence="4">
    <location>
        <begin position="89"/>
        <end position="213"/>
    </location>
</feature>
<name>A0A1Q3FSP8_CULTA</name>
<reference evidence="5" key="1">
    <citation type="submission" date="2017-01" db="EMBL/GenBank/DDBJ databases">
        <title>A deep insight into the sialotranscriptome of adult male and female Cluex tarsalis mosquitoes.</title>
        <authorList>
            <person name="Ribeiro J.M."/>
            <person name="Moreira F."/>
            <person name="Bernard K.A."/>
            <person name="Calvo E."/>
        </authorList>
    </citation>
    <scope>NUCLEOTIDE SEQUENCE</scope>
    <source>
        <strain evidence="5">Kern County</strain>
        <tissue evidence="5">Salivary glands</tissue>
    </source>
</reference>
<evidence type="ECO:0000256" key="3">
    <source>
        <dbReference type="ARBA" id="ARBA00023273"/>
    </source>
</evidence>
<dbReference type="PANTHER" id="PTHR31183">
    <property type="entry name" value="TRICHOPLEIN KERATIN FILAMENT-BINDING PROTEIN FAMILY MEMBER"/>
    <property type="match status" value="1"/>
</dbReference>
<keyword evidence="2" id="KW-0969">Cilium</keyword>
<organism evidence="5">
    <name type="scientific">Culex tarsalis</name>
    <name type="common">Encephalitis mosquito</name>
    <dbReference type="NCBI Taxonomy" id="7177"/>
    <lineage>
        <taxon>Eukaryota</taxon>
        <taxon>Metazoa</taxon>
        <taxon>Ecdysozoa</taxon>
        <taxon>Arthropoda</taxon>
        <taxon>Hexapoda</taxon>
        <taxon>Insecta</taxon>
        <taxon>Pterygota</taxon>
        <taxon>Neoptera</taxon>
        <taxon>Endopterygota</taxon>
        <taxon>Diptera</taxon>
        <taxon>Nematocera</taxon>
        <taxon>Culicoidea</taxon>
        <taxon>Culicidae</taxon>
        <taxon>Culicinae</taxon>
        <taxon>Culicini</taxon>
        <taxon>Culex</taxon>
        <taxon>Culex</taxon>
    </lineage>
</organism>
<keyword evidence="3" id="KW-0966">Cell projection</keyword>
<protein>
    <submittedName>
        <fullName evidence="5">Putative myosin heavy chain</fullName>
    </submittedName>
</protein>
<dbReference type="PANTHER" id="PTHR31183:SF1">
    <property type="entry name" value="CILIA- AND FLAGELLA-ASSOCIATED PROTEIN 53"/>
    <property type="match status" value="1"/>
</dbReference>
<evidence type="ECO:0000256" key="2">
    <source>
        <dbReference type="ARBA" id="ARBA00023069"/>
    </source>
</evidence>